<comment type="caution">
    <text evidence="2">The sequence shown here is derived from an EMBL/GenBank/DDBJ whole genome shotgun (WGS) entry which is preliminary data.</text>
</comment>
<feature type="transmembrane region" description="Helical" evidence="1">
    <location>
        <begin position="63"/>
        <end position="84"/>
    </location>
</feature>
<evidence type="ECO:0000313" key="3">
    <source>
        <dbReference type="Proteomes" id="UP000003157"/>
    </source>
</evidence>
<keyword evidence="3" id="KW-1185">Reference proteome</keyword>
<accession>E7GDU3</accession>
<sequence length="119" mass="13672">MSSLIDFIYQRLSQFGSIPMCNGIAERAPHILGFCFPLCYRCTFIVILFIMTLYIAYKHKKTIPLYVIFLCMLPMIIDGSLQTFWGMMSNNLRRALTGAVFGYALGMLVTKAYIYIDKK</sequence>
<dbReference type="RefSeq" id="WP_008790023.1">
    <property type="nucleotide sequence ID" value="NZ_CAUHJZ010000011.1"/>
</dbReference>
<evidence type="ECO:0000256" key="1">
    <source>
        <dbReference type="SAM" id="Phobius"/>
    </source>
</evidence>
<dbReference type="Proteomes" id="UP000003157">
    <property type="component" value="Unassembled WGS sequence"/>
</dbReference>
<proteinExistence type="predicted"/>
<keyword evidence="1" id="KW-0812">Transmembrane</keyword>
<feature type="transmembrane region" description="Helical" evidence="1">
    <location>
        <begin position="38"/>
        <end position="57"/>
    </location>
</feature>
<dbReference type="AlphaFoldDB" id="E7GDU3"/>
<dbReference type="HOGENOM" id="CLU_154418_0_0_9"/>
<dbReference type="Pfam" id="PF09858">
    <property type="entry name" value="DUF2085"/>
    <property type="match status" value="1"/>
</dbReference>
<protein>
    <recommendedName>
        <fullName evidence="4">DUF2085 domain-containing protein</fullName>
    </recommendedName>
</protein>
<dbReference type="eggNOG" id="ENOG5032WAP">
    <property type="taxonomic scope" value="Bacteria"/>
</dbReference>
<dbReference type="STRING" id="100884.GCA_000269565_02610"/>
<evidence type="ECO:0000313" key="2">
    <source>
        <dbReference type="EMBL" id="EFW03746.1"/>
    </source>
</evidence>
<gene>
    <name evidence="2" type="ORF">HMPREF9488_02936</name>
</gene>
<feature type="transmembrane region" description="Helical" evidence="1">
    <location>
        <begin position="96"/>
        <end position="116"/>
    </location>
</feature>
<name>E7GDU3_9FIRM</name>
<organism evidence="2 3">
    <name type="scientific">Coprobacillus cateniformis</name>
    <dbReference type="NCBI Taxonomy" id="100884"/>
    <lineage>
        <taxon>Bacteria</taxon>
        <taxon>Bacillati</taxon>
        <taxon>Bacillota</taxon>
        <taxon>Erysipelotrichia</taxon>
        <taxon>Erysipelotrichales</taxon>
        <taxon>Coprobacillaceae</taxon>
        <taxon>Coprobacillus</taxon>
    </lineage>
</organism>
<evidence type="ECO:0008006" key="4">
    <source>
        <dbReference type="Google" id="ProtNLM"/>
    </source>
</evidence>
<keyword evidence="1" id="KW-1133">Transmembrane helix</keyword>
<dbReference type="InterPro" id="IPR019206">
    <property type="entry name" value="DUF2085_TM"/>
</dbReference>
<dbReference type="OrthoDB" id="9810176at2"/>
<keyword evidence="1" id="KW-0472">Membrane</keyword>
<dbReference type="EMBL" id="ADKX01000043">
    <property type="protein sequence ID" value="EFW03746.1"/>
    <property type="molecule type" value="Genomic_DNA"/>
</dbReference>
<reference evidence="2 3" key="1">
    <citation type="submission" date="2010-12" db="EMBL/GenBank/DDBJ databases">
        <title>The Genome Sequence of Coprobacillus sp. strain 29_1.</title>
        <authorList>
            <consortium name="The Broad Institute Genome Sequencing Platform"/>
            <person name="Earl A."/>
            <person name="Ward D."/>
            <person name="Feldgarden M."/>
            <person name="Gevers D."/>
            <person name="Daigneault M."/>
            <person name="Sibley C.D."/>
            <person name="White A."/>
            <person name="Strauss J."/>
            <person name="Allen-Vercoe E."/>
            <person name="Young S.K."/>
            <person name="Zeng Q."/>
            <person name="Gargeya S."/>
            <person name="Fitzgerald M."/>
            <person name="Haas B."/>
            <person name="Abouelleil A."/>
            <person name="Alvarado L."/>
            <person name="Arachchi H.M."/>
            <person name="Berlin A."/>
            <person name="Brown A."/>
            <person name="Chapman S.B."/>
            <person name="Chen Z."/>
            <person name="Dunbar C."/>
            <person name="Freedman E."/>
            <person name="Gearin G."/>
            <person name="Gellesch M."/>
            <person name="Goldberg J."/>
            <person name="Griggs A."/>
            <person name="Gujja S."/>
            <person name="Heilman E."/>
            <person name="Heiman D."/>
            <person name="Howarth C."/>
            <person name="Larson L."/>
            <person name="Lui A."/>
            <person name="MacDonald P.J.P."/>
            <person name="Mehta T."/>
            <person name="Montmayeur A."/>
            <person name="Murphy C."/>
            <person name="Neiman D."/>
            <person name="Pearson M."/>
            <person name="Priest M."/>
            <person name="Roberts A."/>
            <person name="Saif S."/>
            <person name="Shea T."/>
            <person name="Shenoy N."/>
            <person name="Sisk P."/>
            <person name="Stolte C."/>
            <person name="Sykes S."/>
            <person name="White J."/>
            <person name="Yandava C."/>
            <person name="Nusbaum C."/>
            <person name="Birren B."/>
        </authorList>
    </citation>
    <scope>NUCLEOTIDE SEQUENCE [LARGE SCALE GENOMIC DNA]</scope>
    <source>
        <strain evidence="2 3">29_1</strain>
    </source>
</reference>